<evidence type="ECO:0000256" key="1">
    <source>
        <dbReference type="ARBA" id="ARBA00022531"/>
    </source>
</evidence>
<organism evidence="5 6">
    <name type="scientific">Rurimicrobium arvi</name>
    <dbReference type="NCBI Taxonomy" id="2049916"/>
    <lineage>
        <taxon>Bacteria</taxon>
        <taxon>Pseudomonadati</taxon>
        <taxon>Bacteroidota</taxon>
        <taxon>Chitinophagia</taxon>
        <taxon>Chitinophagales</taxon>
        <taxon>Chitinophagaceae</taxon>
        <taxon>Rurimicrobium</taxon>
    </lineage>
</organism>
<feature type="transmembrane region" description="Helical" evidence="3">
    <location>
        <begin position="40"/>
        <end position="57"/>
    </location>
</feature>
<evidence type="ECO:0000259" key="4">
    <source>
        <dbReference type="Pfam" id="PF14870"/>
    </source>
</evidence>
<keyword evidence="1" id="KW-0602">Photosynthesis</keyword>
<dbReference type="SUPFAM" id="SSF110296">
    <property type="entry name" value="Oligoxyloglucan reducing end-specific cellobiohydrolase"/>
    <property type="match status" value="1"/>
</dbReference>
<dbReference type="InterPro" id="IPR028203">
    <property type="entry name" value="PSII_CF48-like_dom"/>
</dbReference>
<dbReference type="Gene3D" id="2.130.10.10">
    <property type="entry name" value="YVTN repeat-like/Quinoprotein amine dehydrogenase"/>
    <property type="match status" value="1"/>
</dbReference>
<feature type="domain" description="Photosynthesis system II assembly factor Ycf48/Hcf136-like" evidence="4">
    <location>
        <begin position="52"/>
        <end position="196"/>
    </location>
</feature>
<keyword evidence="3" id="KW-0472">Membrane</keyword>
<sequence>MTYLNPTYVWFLHLSANTGTSFLVVPCVKRIKDMRKTKNVIALLLTVLCGNAVSAQWKKIGSGTTNDLLGVHFPTASTGYAVGKDGTVLKSTDGGDTWTGGTVTGYTTNWFWDVQFKGADTGFVCGETDPGTNPHGMGLILKTTDGGKTWKSVFFSSLTPVRDIFMVSRDTIFACGGAEMTDGYIWKSVDGGSNWTPYGPGYYDAMLGGLYFLNGSKGFWGMYESVGGAYNPGLSSWMSTKDGLATINTDVAPSSASYWNFASSFPTASRGYMMRGTYLTTGNAYVRVTNDGGATWTEKYAAIVGAVYGMDFCQKDTGFIVGGAGKIWRTGDGAFSWSAQSSPVTTDLRSVYCYKNEAAYAVGTEGTILKLKLSGMSQPSAITENKVSETISVGPNPVKGLLTIYGLTENMAFSVTDLRGVRVAEGMLNPAHAFIDMKTLAPGMYLLHVQGTEAMTTISVCKAD</sequence>
<reference evidence="6" key="1">
    <citation type="journal article" date="2019" name="Int. J. Syst. Evol. Microbiol.">
        <title>The Global Catalogue of Microorganisms (GCM) 10K type strain sequencing project: providing services to taxonomists for standard genome sequencing and annotation.</title>
        <authorList>
            <consortium name="The Broad Institute Genomics Platform"/>
            <consortium name="The Broad Institute Genome Sequencing Center for Infectious Disease"/>
            <person name="Wu L."/>
            <person name="Ma J."/>
        </authorList>
    </citation>
    <scope>NUCLEOTIDE SEQUENCE [LARGE SCALE GENOMIC DNA]</scope>
    <source>
        <strain evidence="6">JCM 31921</strain>
    </source>
</reference>
<dbReference type="InterPro" id="IPR015943">
    <property type="entry name" value="WD40/YVTN_repeat-like_dom_sf"/>
</dbReference>
<name>A0ABP8MI49_9BACT</name>
<accession>A0ABP8MI49</accession>
<keyword evidence="3" id="KW-1133">Transmembrane helix</keyword>
<keyword evidence="6" id="KW-1185">Reference proteome</keyword>
<comment type="caution">
    <text evidence="5">The sequence shown here is derived from an EMBL/GenBank/DDBJ whole genome shotgun (WGS) entry which is preliminary data.</text>
</comment>
<proteinExistence type="predicted"/>
<feature type="transmembrane region" description="Helical" evidence="3">
    <location>
        <begin position="6"/>
        <end position="28"/>
    </location>
</feature>
<dbReference type="Proteomes" id="UP001501410">
    <property type="component" value="Unassembled WGS sequence"/>
</dbReference>
<keyword evidence="3" id="KW-0812">Transmembrane</keyword>
<evidence type="ECO:0000313" key="5">
    <source>
        <dbReference type="EMBL" id="GAA4449189.1"/>
    </source>
</evidence>
<dbReference type="PANTHER" id="PTHR47199:SF2">
    <property type="entry name" value="PHOTOSYSTEM II STABILITY_ASSEMBLY FACTOR HCF136, CHLOROPLASTIC"/>
    <property type="match status" value="1"/>
</dbReference>
<dbReference type="PANTHER" id="PTHR47199">
    <property type="entry name" value="PHOTOSYSTEM II STABILITY/ASSEMBLY FACTOR HCF136, CHLOROPLASTIC"/>
    <property type="match status" value="1"/>
</dbReference>
<evidence type="ECO:0000313" key="6">
    <source>
        <dbReference type="Proteomes" id="UP001501410"/>
    </source>
</evidence>
<gene>
    <name evidence="5" type="ORF">GCM10023092_02880</name>
</gene>
<keyword evidence="2" id="KW-0604">Photosystem II</keyword>
<protein>
    <recommendedName>
        <fullName evidence="4">Photosynthesis system II assembly factor Ycf48/Hcf136-like domain-containing protein</fullName>
    </recommendedName>
</protein>
<dbReference type="Pfam" id="PF14870">
    <property type="entry name" value="PSII_BNR"/>
    <property type="match status" value="1"/>
</dbReference>
<evidence type="ECO:0000256" key="2">
    <source>
        <dbReference type="ARBA" id="ARBA00023276"/>
    </source>
</evidence>
<dbReference type="EMBL" id="BAABEZ010000001">
    <property type="protein sequence ID" value="GAA4449189.1"/>
    <property type="molecule type" value="Genomic_DNA"/>
</dbReference>
<evidence type="ECO:0000256" key="3">
    <source>
        <dbReference type="SAM" id="Phobius"/>
    </source>
</evidence>